<organism evidence="1 2">
    <name type="scientific">Pyrobaculum ferrireducens</name>
    <dbReference type="NCBI Taxonomy" id="1104324"/>
    <lineage>
        <taxon>Archaea</taxon>
        <taxon>Thermoproteota</taxon>
        <taxon>Thermoprotei</taxon>
        <taxon>Thermoproteales</taxon>
        <taxon>Thermoproteaceae</taxon>
        <taxon>Pyrobaculum</taxon>
    </lineage>
</organism>
<gene>
    <name evidence="1" type="ORF">P186_1759</name>
</gene>
<proteinExistence type="predicted"/>
<dbReference type="eggNOG" id="arCOG07690">
    <property type="taxonomic scope" value="Archaea"/>
</dbReference>
<dbReference type="Pfam" id="PF12686">
    <property type="entry name" value="DUF3800"/>
    <property type="match status" value="1"/>
</dbReference>
<dbReference type="BioCyc" id="PSP1104324:GJSN-1725-MONOMER"/>
<dbReference type="HOGENOM" id="CLU_140141_0_0_2"/>
<accession>G7VGZ8</accession>
<evidence type="ECO:0000313" key="1">
    <source>
        <dbReference type="EMBL" id="AET33169.1"/>
    </source>
</evidence>
<reference evidence="1 2" key="1">
    <citation type="journal article" date="2012" name="J. Bacteriol.">
        <title>Complete genome sequence of strain 1860, a crenarchaeon of the genus pyrobaculum able to grow with various electron acceptors.</title>
        <authorList>
            <person name="Mardanov A.V."/>
            <person name="Gumerov V.M."/>
            <person name="Slobodkina G.B."/>
            <person name="Beletsky A.V."/>
            <person name="Bonch-Osmolovskaya E.A."/>
            <person name="Ravin N.V."/>
            <person name="Skryabin K.G."/>
        </authorList>
    </citation>
    <scope>NUCLEOTIDE SEQUENCE [LARGE SCALE GENOMIC DNA]</scope>
    <source>
        <strain evidence="1 2">1860</strain>
    </source>
</reference>
<sequence>MYIFFVIVFVDESGVKSFCNCVAVGAVAFEARYGVPYMELGRHVLERIRRMARVGGEVKYSDVRRRADVEAVVRLISEVAEVRFRVVHFTSHGDVEEAVAELSRGAVLVVLDNQLLPRRPRIGARVIERDSRRVPGLQLADVVAGYARSRECR</sequence>
<dbReference type="STRING" id="1104324.P186_1759"/>
<keyword evidence="2" id="KW-1185">Reference proteome</keyword>
<name>G7VGZ8_9CREN</name>
<dbReference type="InterPro" id="IPR024524">
    <property type="entry name" value="DUF3800"/>
</dbReference>
<dbReference type="AlphaFoldDB" id="G7VGZ8"/>
<evidence type="ECO:0008006" key="3">
    <source>
        <dbReference type="Google" id="ProtNLM"/>
    </source>
</evidence>
<evidence type="ECO:0000313" key="2">
    <source>
        <dbReference type="Proteomes" id="UP000005867"/>
    </source>
</evidence>
<dbReference type="Proteomes" id="UP000005867">
    <property type="component" value="Chromosome"/>
</dbReference>
<protein>
    <recommendedName>
        <fullName evidence="3">DUF3800 domain-containing protein</fullName>
    </recommendedName>
</protein>
<dbReference type="EMBL" id="CP003098">
    <property type="protein sequence ID" value="AET33169.1"/>
    <property type="molecule type" value="Genomic_DNA"/>
</dbReference>
<dbReference type="KEGG" id="pyr:P186_1759"/>